<comment type="caution">
    <text evidence="4">The sequence shown here is derived from an EMBL/GenBank/DDBJ whole genome shotgun (WGS) entry which is preliminary data.</text>
</comment>
<feature type="transmembrane region" description="Helical" evidence="2">
    <location>
        <begin position="270"/>
        <end position="289"/>
    </location>
</feature>
<dbReference type="SUPFAM" id="SSF103481">
    <property type="entry name" value="Multidrug resistance efflux transporter EmrE"/>
    <property type="match status" value="1"/>
</dbReference>
<keyword evidence="2" id="KW-0812">Transmembrane</keyword>
<dbReference type="InterPro" id="IPR037185">
    <property type="entry name" value="EmrE-like"/>
</dbReference>
<feature type="transmembrane region" description="Helical" evidence="2">
    <location>
        <begin position="6"/>
        <end position="23"/>
    </location>
</feature>
<feature type="transmembrane region" description="Helical" evidence="2">
    <location>
        <begin position="221"/>
        <end position="239"/>
    </location>
</feature>
<dbReference type="InterPro" id="IPR000620">
    <property type="entry name" value="EamA_dom"/>
</dbReference>
<feature type="transmembrane region" description="Helical" evidence="2">
    <location>
        <begin position="35"/>
        <end position="54"/>
    </location>
</feature>
<dbReference type="PANTHER" id="PTHR22911:SF137">
    <property type="entry name" value="SOLUTE CARRIER FAMILY 35 MEMBER G2-RELATED"/>
    <property type="match status" value="1"/>
</dbReference>
<protein>
    <recommendedName>
        <fullName evidence="3">EamA domain-containing protein</fullName>
    </recommendedName>
</protein>
<organism evidence="4 5">
    <name type="scientific">Prochlorococcus marinus str. MIT 9201</name>
    <dbReference type="NCBI Taxonomy" id="93057"/>
    <lineage>
        <taxon>Bacteria</taxon>
        <taxon>Bacillati</taxon>
        <taxon>Cyanobacteriota</taxon>
        <taxon>Cyanophyceae</taxon>
        <taxon>Synechococcales</taxon>
        <taxon>Prochlorococcaceae</taxon>
        <taxon>Prochlorococcus</taxon>
    </lineage>
</organism>
<keyword evidence="2" id="KW-0472">Membrane</keyword>
<evidence type="ECO:0000256" key="1">
    <source>
        <dbReference type="ARBA" id="ARBA00007362"/>
    </source>
</evidence>
<feature type="transmembrane region" description="Helical" evidence="2">
    <location>
        <begin position="189"/>
        <end position="209"/>
    </location>
</feature>
<evidence type="ECO:0000313" key="4">
    <source>
        <dbReference type="EMBL" id="KGF96536.1"/>
    </source>
</evidence>
<gene>
    <name evidence="4" type="ORF">EU95_0421</name>
</gene>
<dbReference type="eggNOG" id="COG0697">
    <property type="taxonomic scope" value="Bacteria"/>
</dbReference>
<dbReference type="Proteomes" id="UP000030355">
    <property type="component" value="Unassembled WGS sequence"/>
</dbReference>
<dbReference type="PANTHER" id="PTHR22911">
    <property type="entry name" value="ACYL-MALONYL CONDENSING ENZYME-RELATED"/>
    <property type="match status" value="1"/>
</dbReference>
<feature type="transmembrane region" description="Helical" evidence="2">
    <location>
        <begin position="154"/>
        <end position="177"/>
    </location>
</feature>
<sequence length="290" mass="32586">MIGILSAFGAATSWTFACFIWRSQTQKYKSIDINLIKNIIAFVVFIPALINLFPATELKYIFILLISGIIGIGLGDTFYLKSLQTIGTRKTLSIETLSPLMAALSGEIFINENLTPKSWIGIIIVSISLFIILKKENDFKHANLHFSEKNSFKIFTFPFLSVLCAVIGGLFSRMVFLQSNLSPLLTTEIRLLGAIIFLITLKGFKLNFFLKNMEKKQQKRFLLSILLGTNLGILLQQIVFKSLPIGIGWALLSTSPVISLLFAKNEEREITKKIIFFTCFLFLGLTLIIL</sequence>
<dbReference type="OrthoDB" id="557285at2"/>
<feature type="transmembrane region" description="Helical" evidence="2">
    <location>
        <begin position="60"/>
        <end position="80"/>
    </location>
</feature>
<dbReference type="EMBL" id="JNAL01000007">
    <property type="protein sequence ID" value="KGF96536.1"/>
    <property type="molecule type" value="Genomic_DNA"/>
</dbReference>
<evidence type="ECO:0000313" key="5">
    <source>
        <dbReference type="Proteomes" id="UP000030355"/>
    </source>
</evidence>
<proteinExistence type="inferred from homology"/>
<reference evidence="5" key="1">
    <citation type="journal article" date="2014" name="Sci. Data">
        <title>Genomes of diverse isolates of the marine cyanobacterium Prochlorococcus.</title>
        <authorList>
            <person name="Biller S."/>
            <person name="Berube P."/>
            <person name="Thompson J."/>
            <person name="Kelly L."/>
            <person name="Roggensack S."/>
            <person name="Awad L."/>
            <person name="Roache-Johnson K."/>
            <person name="Ding H."/>
            <person name="Giovannoni S.J."/>
            <person name="Moore L.R."/>
            <person name="Chisholm S.W."/>
        </authorList>
    </citation>
    <scope>NUCLEOTIDE SEQUENCE [LARGE SCALE GENOMIC DNA]</scope>
    <source>
        <strain evidence="5">MIT 9201</strain>
    </source>
</reference>
<name>A0A0A2A6X2_PROMR</name>
<feature type="domain" description="EamA" evidence="3">
    <location>
        <begin position="1"/>
        <end position="133"/>
    </location>
</feature>
<dbReference type="Pfam" id="PF00892">
    <property type="entry name" value="EamA"/>
    <property type="match status" value="2"/>
</dbReference>
<dbReference type="AlphaFoldDB" id="A0A0A2A6X2"/>
<dbReference type="GO" id="GO:0016020">
    <property type="term" value="C:membrane"/>
    <property type="evidence" value="ECO:0007669"/>
    <property type="project" value="InterPro"/>
</dbReference>
<evidence type="ECO:0000256" key="2">
    <source>
        <dbReference type="SAM" id="Phobius"/>
    </source>
</evidence>
<keyword evidence="2" id="KW-1133">Transmembrane helix</keyword>
<feature type="transmembrane region" description="Helical" evidence="2">
    <location>
        <begin position="116"/>
        <end position="133"/>
    </location>
</feature>
<feature type="domain" description="EamA" evidence="3">
    <location>
        <begin position="159"/>
        <end position="289"/>
    </location>
</feature>
<feature type="transmembrane region" description="Helical" evidence="2">
    <location>
        <begin position="245"/>
        <end position="263"/>
    </location>
</feature>
<dbReference type="RefSeq" id="WP_032521608.1">
    <property type="nucleotide sequence ID" value="NZ_CP138977.1"/>
</dbReference>
<accession>A0A0A2A6X2</accession>
<evidence type="ECO:0000259" key="3">
    <source>
        <dbReference type="Pfam" id="PF00892"/>
    </source>
</evidence>
<comment type="similarity">
    <text evidence="1">Belongs to the EamA transporter family.</text>
</comment>
<dbReference type="STRING" id="93057.EU95_0421"/>